<gene>
    <name evidence="7" type="ORF">QTP70_027552</name>
</gene>
<dbReference type="PANTHER" id="PTHR31258">
    <property type="entry name" value="KERATINOCYTE-ASSOCIATED PROTEIN 3"/>
    <property type="match status" value="1"/>
</dbReference>
<feature type="transmembrane region" description="Helical" evidence="6">
    <location>
        <begin position="160"/>
        <end position="181"/>
    </location>
</feature>
<evidence type="ECO:0000256" key="6">
    <source>
        <dbReference type="SAM" id="Phobius"/>
    </source>
</evidence>
<dbReference type="PANTHER" id="PTHR31258:SF5">
    <property type="entry name" value="TMEM54 PROTEIN-RELATED"/>
    <property type="match status" value="1"/>
</dbReference>
<evidence type="ECO:0000313" key="8">
    <source>
        <dbReference type="Proteomes" id="UP001274896"/>
    </source>
</evidence>
<comment type="caution">
    <text evidence="7">The sequence shown here is derived from an EMBL/GenBank/DDBJ whole genome shotgun (WGS) entry which is preliminary data.</text>
</comment>
<evidence type="ECO:0000256" key="5">
    <source>
        <dbReference type="ARBA" id="ARBA00023136"/>
    </source>
</evidence>
<comment type="similarity">
    <text evidence="2">Belongs to the TMEM54 family.</text>
</comment>
<feature type="transmembrane region" description="Helical" evidence="6">
    <location>
        <begin position="95"/>
        <end position="122"/>
    </location>
</feature>
<name>A0AAE0R0G2_9TELE</name>
<feature type="transmembrane region" description="Helical" evidence="6">
    <location>
        <begin position="60"/>
        <end position="83"/>
    </location>
</feature>
<dbReference type="EMBL" id="JAUCMX010000008">
    <property type="protein sequence ID" value="KAK3538070.1"/>
    <property type="molecule type" value="Genomic_DNA"/>
</dbReference>
<organism evidence="7 8">
    <name type="scientific">Hemibagrus guttatus</name>
    <dbReference type="NCBI Taxonomy" id="175788"/>
    <lineage>
        <taxon>Eukaryota</taxon>
        <taxon>Metazoa</taxon>
        <taxon>Chordata</taxon>
        <taxon>Craniata</taxon>
        <taxon>Vertebrata</taxon>
        <taxon>Euteleostomi</taxon>
        <taxon>Actinopterygii</taxon>
        <taxon>Neopterygii</taxon>
        <taxon>Teleostei</taxon>
        <taxon>Ostariophysi</taxon>
        <taxon>Siluriformes</taxon>
        <taxon>Bagridae</taxon>
        <taxon>Hemibagrus</taxon>
    </lineage>
</organism>
<feature type="transmembrane region" description="Helical" evidence="6">
    <location>
        <begin position="22"/>
        <end position="40"/>
    </location>
</feature>
<dbReference type="Pfam" id="PF12304">
    <property type="entry name" value="BCLP"/>
    <property type="match status" value="1"/>
</dbReference>
<proteinExistence type="inferred from homology"/>
<protein>
    <recommendedName>
        <fullName evidence="9">Transmembrane protein 54</fullName>
    </recommendedName>
</protein>
<evidence type="ECO:0000256" key="3">
    <source>
        <dbReference type="ARBA" id="ARBA00022692"/>
    </source>
</evidence>
<dbReference type="Proteomes" id="UP001274896">
    <property type="component" value="Unassembled WGS sequence"/>
</dbReference>
<evidence type="ECO:0008006" key="9">
    <source>
        <dbReference type="Google" id="ProtNLM"/>
    </source>
</evidence>
<sequence>MTQTPAGVCCRSLKDAKVLMKMGLGLVLVGHVNFLLGALVHGTVLRDVKVNTQTATIEYAISNIIALVAGLLAVIGGITAITLSKNMKNQTLKWLLLVVSMVICLLGAAAAISVLASMITAIDNDGSSLLKQCKLNGTYNTYSITHECPFDPTRIYGTTLTLWSLIIIMSLMEVVFSLRCFSRLHQLPASPLPLEENPEKIQGTD</sequence>
<evidence type="ECO:0000256" key="2">
    <source>
        <dbReference type="ARBA" id="ARBA00011030"/>
    </source>
</evidence>
<keyword evidence="8" id="KW-1185">Reference proteome</keyword>
<dbReference type="AlphaFoldDB" id="A0AAE0R0G2"/>
<accession>A0AAE0R0G2</accession>
<evidence type="ECO:0000313" key="7">
    <source>
        <dbReference type="EMBL" id="KAK3538070.1"/>
    </source>
</evidence>
<reference evidence="7" key="1">
    <citation type="submission" date="2023-06" db="EMBL/GenBank/DDBJ databases">
        <title>Male Hemibagrus guttatus genome.</title>
        <authorList>
            <person name="Bian C."/>
        </authorList>
    </citation>
    <scope>NUCLEOTIDE SEQUENCE</scope>
    <source>
        <strain evidence="7">Male_cb2023</strain>
        <tissue evidence="7">Muscle</tissue>
    </source>
</reference>
<keyword evidence="5 6" id="KW-0472">Membrane</keyword>
<keyword evidence="4 6" id="KW-1133">Transmembrane helix</keyword>
<dbReference type="InterPro" id="IPR020977">
    <property type="entry name" value="Beta-casein-like"/>
</dbReference>
<keyword evidence="3 6" id="KW-0812">Transmembrane</keyword>
<evidence type="ECO:0000256" key="4">
    <source>
        <dbReference type="ARBA" id="ARBA00022989"/>
    </source>
</evidence>
<evidence type="ECO:0000256" key="1">
    <source>
        <dbReference type="ARBA" id="ARBA00004141"/>
    </source>
</evidence>
<dbReference type="GO" id="GO:0016020">
    <property type="term" value="C:membrane"/>
    <property type="evidence" value="ECO:0007669"/>
    <property type="project" value="UniProtKB-SubCell"/>
</dbReference>
<comment type="subcellular location">
    <subcellularLocation>
        <location evidence="1">Membrane</location>
        <topology evidence="1">Multi-pass membrane protein</topology>
    </subcellularLocation>
</comment>